<accession>I8TDL6</accession>
<proteinExistence type="predicted"/>
<dbReference type="InterPro" id="IPR000835">
    <property type="entry name" value="HTH_MarR-typ"/>
</dbReference>
<dbReference type="PRINTS" id="PR00598">
    <property type="entry name" value="HTHMARR"/>
</dbReference>
<comment type="caution">
    <text evidence="2">The sequence shown here is derived from an EMBL/GenBank/DDBJ whole genome shotgun (WGS) entry which is preliminary data.</text>
</comment>
<dbReference type="Pfam" id="PF12802">
    <property type="entry name" value="MarR_2"/>
    <property type="match status" value="1"/>
</dbReference>
<keyword evidence="3" id="KW-1185">Reference proteome</keyword>
<sequence>MIGAVTPAFPSMKASADKRLVYLLNVGQRRLNRWIEARFGAEGGASVAQGGALFFLSKNDGALIGEISAALDLAPSAMTGLADRMVRAGLIERRRDEKDARSMRVYITEAGREALKQVNRGLGAINLRLAEGFSESELEVVARWLASLQTKFRD</sequence>
<evidence type="ECO:0000259" key="1">
    <source>
        <dbReference type="PROSITE" id="PS50995"/>
    </source>
</evidence>
<dbReference type="EMBL" id="AKGD01000001">
    <property type="protein sequence ID" value="EIT72060.1"/>
    <property type="molecule type" value="Genomic_DNA"/>
</dbReference>
<dbReference type="PATRIC" id="fig|1172194.4.peg.2122"/>
<dbReference type="SUPFAM" id="SSF46785">
    <property type="entry name" value="Winged helix' DNA-binding domain"/>
    <property type="match status" value="1"/>
</dbReference>
<dbReference type="InterPro" id="IPR036390">
    <property type="entry name" value="WH_DNA-bd_sf"/>
</dbReference>
<dbReference type="Proteomes" id="UP000003704">
    <property type="component" value="Unassembled WGS sequence"/>
</dbReference>
<dbReference type="PANTHER" id="PTHR33164">
    <property type="entry name" value="TRANSCRIPTIONAL REGULATOR, MARR FAMILY"/>
    <property type="match status" value="1"/>
</dbReference>
<evidence type="ECO:0000313" key="2">
    <source>
        <dbReference type="EMBL" id="EIT72060.1"/>
    </source>
</evidence>
<evidence type="ECO:0000313" key="3">
    <source>
        <dbReference type="Proteomes" id="UP000003704"/>
    </source>
</evidence>
<dbReference type="InterPro" id="IPR039422">
    <property type="entry name" value="MarR/SlyA-like"/>
</dbReference>
<gene>
    <name evidence="2" type="ORF">WQQ_21970</name>
</gene>
<dbReference type="GO" id="GO:0003700">
    <property type="term" value="F:DNA-binding transcription factor activity"/>
    <property type="evidence" value="ECO:0007669"/>
    <property type="project" value="InterPro"/>
</dbReference>
<dbReference type="GO" id="GO:0006950">
    <property type="term" value="P:response to stress"/>
    <property type="evidence" value="ECO:0007669"/>
    <property type="project" value="TreeGrafter"/>
</dbReference>
<dbReference type="PROSITE" id="PS50995">
    <property type="entry name" value="HTH_MARR_2"/>
    <property type="match status" value="1"/>
</dbReference>
<organism evidence="2 3">
    <name type="scientific">Hydrocarboniphaga effusa AP103</name>
    <dbReference type="NCBI Taxonomy" id="1172194"/>
    <lineage>
        <taxon>Bacteria</taxon>
        <taxon>Pseudomonadati</taxon>
        <taxon>Pseudomonadota</taxon>
        <taxon>Gammaproteobacteria</taxon>
        <taxon>Nevskiales</taxon>
        <taxon>Nevskiaceae</taxon>
        <taxon>Hydrocarboniphaga</taxon>
    </lineage>
</organism>
<protein>
    <submittedName>
        <fullName evidence="2">MarR family transcriptional regulator</fullName>
    </submittedName>
</protein>
<dbReference type="AlphaFoldDB" id="I8TDL6"/>
<feature type="domain" description="HTH marR-type" evidence="1">
    <location>
        <begin position="17"/>
        <end position="150"/>
    </location>
</feature>
<name>I8TDL6_9GAMM</name>
<dbReference type="STRING" id="1172194.WQQ_21970"/>
<dbReference type="SMART" id="SM00347">
    <property type="entry name" value="HTH_MARR"/>
    <property type="match status" value="1"/>
</dbReference>
<reference evidence="2 3" key="1">
    <citation type="journal article" date="2012" name="J. Bacteriol.">
        <title>Genome Sequence of n-Alkane-Degrading Hydrocarboniphaga effusa Strain AP103T (ATCC BAA-332T).</title>
        <authorList>
            <person name="Chang H.K."/>
            <person name="Zylstra G.J."/>
            <person name="Chae J.C."/>
        </authorList>
    </citation>
    <scope>NUCLEOTIDE SEQUENCE [LARGE SCALE GENOMIC DNA]</scope>
    <source>
        <strain evidence="2 3">AP103</strain>
    </source>
</reference>
<dbReference type="Gene3D" id="1.10.10.10">
    <property type="entry name" value="Winged helix-like DNA-binding domain superfamily/Winged helix DNA-binding domain"/>
    <property type="match status" value="1"/>
</dbReference>
<dbReference type="PANTHER" id="PTHR33164:SF107">
    <property type="entry name" value="TRANSCRIPTIONAL REGULATORY PROTEIN"/>
    <property type="match status" value="1"/>
</dbReference>
<dbReference type="InterPro" id="IPR036388">
    <property type="entry name" value="WH-like_DNA-bd_sf"/>
</dbReference>